<evidence type="ECO:0000256" key="2">
    <source>
        <dbReference type="SAM" id="SignalP"/>
    </source>
</evidence>
<keyword evidence="2" id="KW-0732">Signal</keyword>
<proteinExistence type="predicted"/>
<accession>A0A5E6SHC6</accession>
<evidence type="ECO:0000313" key="3">
    <source>
        <dbReference type="EMBL" id="SQF89522.1"/>
    </source>
</evidence>
<dbReference type="AlphaFoldDB" id="A0A5E6SHC6"/>
<sequence length="121" mass="13294">MSLAVIQTLRLPALTCRFVLTGLISLFGIILSTSQAVAASASEQANLDVMIRQLNALEDTARRSAQVADEPGKRYFFDYQRLAGDIARIRHGLEGYLTPSRAQPRDPAELSGQYTTEGRKP</sequence>
<reference evidence="3 4" key="1">
    <citation type="submission" date="2018-06" db="EMBL/GenBank/DDBJ databases">
        <authorList>
            <consortium name="Pathogen Informatics"/>
            <person name="Doyle S."/>
        </authorList>
    </citation>
    <scope>NUCLEOTIDE SEQUENCE [LARGE SCALE GENOMIC DNA]</scope>
    <source>
        <strain evidence="3 4">NCTC10038</strain>
    </source>
</reference>
<feature type="signal peptide" evidence="2">
    <location>
        <begin position="1"/>
        <end position="38"/>
    </location>
</feature>
<dbReference type="Proteomes" id="UP000248640">
    <property type="component" value="Chromosome 1"/>
</dbReference>
<protein>
    <submittedName>
        <fullName evidence="3">Type III effector Hop protein</fullName>
    </submittedName>
</protein>
<evidence type="ECO:0000256" key="1">
    <source>
        <dbReference type="SAM" id="MobiDB-lite"/>
    </source>
</evidence>
<dbReference type="EMBL" id="LS483372">
    <property type="protein sequence ID" value="SQF89522.1"/>
    <property type="molecule type" value="Genomic_DNA"/>
</dbReference>
<gene>
    <name evidence="3" type="ORF">NCTC10038_00905</name>
</gene>
<feature type="region of interest" description="Disordered" evidence="1">
    <location>
        <begin position="97"/>
        <end position="121"/>
    </location>
</feature>
<name>A0A5E6SHC6_PSEFL</name>
<dbReference type="InterPro" id="IPR019110">
    <property type="entry name" value="Uncharacterised_RAQPRD"/>
</dbReference>
<feature type="chain" id="PRO_5043456231" evidence="2">
    <location>
        <begin position="39"/>
        <end position="121"/>
    </location>
</feature>
<organism evidence="3 4">
    <name type="scientific">Pseudomonas fluorescens</name>
    <dbReference type="NCBI Taxonomy" id="294"/>
    <lineage>
        <taxon>Bacteria</taxon>
        <taxon>Pseudomonadati</taxon>
        <taxon>Pseudomonadota</taxon>
        <taxon>Gammaproteobacteria</taxon>
        <taxon>Pseudomonadales</taxon>
        <taxon>Pseudomonadaceae</taxon>
        <taxon>Pseudomonas</taxon>
    </lineage>
</organism>
<feature type="compositionally biased region" description="Polar residues" evidence="1">
    <location>
        <begin position="112"/>
        <end position="121"/>
    </location>
</feature>
<evidence type="ECO:0000313" key="4">
    <source>
        <dbReference type="Proteomes" id="UP000248640"/>
    </source>
</evidence>
<dbReference type="NCBIfam" id="TIGR01690">
    <property type="entry name" value="ICE_RAQPRD"/>
    <property type="match status" value="1"/>
</dbReference>
<dbReference type="Pfam" id="PF09686">
    <property type="entry name" value="Plasmid_RAQPRD"/>
    <property type="match status" value="1"/>
</dbReference>